<dbReference type="SUPFAM" id="SSF54427">
    <property type="entry name" value="NTF2-like"/>
    <property type="match status" value="1"/>
</dbReference>
<dbReference type="EMBL" id="CAICTM010000139">
    <property type="protein sequence ID" value="CAB9502570.1"/>
    <property type="molecule type" value="Genomic_DNA"/>
</dbReference>
<sequence length="217" mass="23475">MKISKAIAKQVKGAKDKMLSLPPKKRDMASEADGKRICNTCVEESSVGSSDEPIVFDPTSTGITNPQIATFGDFLACINNHDLRGATLLLTDDAAFVFRALDGSFVHEMAWEDFAEESKKLSDSFPDFSIKHKSVSQGKDGVLKIHHAIASGTHSGAPYGVGPFPPIEASNTRVVNDPEDMHITFHDGRIQKIEWFAKGENVGPAGLYTQIGGFPLV</sequence>
<dbReference type="InterPro" id="IPR032710">
    <property type="entry name" value="NTF2-like_dom_sf"/>
</dbReference>
<organism evidence="1 2">
    <name type="scientific">Seminavis robusta</name>
    <dbReference type="NCBI Taxonomy" id="568900"/>
    <lineage>
        <taxon>Eukaryota</taxon>
        <taxon>Sar</taxon>
        <taxon>Stramenopiles</taxon>
        <taxon>Ochrophyta</taxon>
        <taxon>Bacillariophyta</taxon>
        <taxon>Bacillariophyceae</taxon>
        <taxon>Bacillariophycidae</taxon>
        <taxon>Naviculales</taxon>
        <taxon>Naviculaceae</taxon>
        <taxon>Seminavis</taxon>
    </lineage>
</organism>
<accession>A0A9N8H7V2</accession>
<protein>
    <recommendedName>
        <fullName evidence="3">SnoaL-like domain-containing protein</fullName>
    </recommendedName>
</protein>
<dbReference type="Proteomes" id="UP001153069">
    <property type="component" value="Unassembled WGS sequence"/>
</dbReference>
<dbReference type="AlphaFoldDB" id="A0A9N8H7V2"/>
<evidence type="ECO:0000313" key="1">
    <source>
        <dbReference type="EMBL" id="CAB9502570.1"/>
    </source>
</evidence>
<keyword evidence="2" id="KW-1185">Reference proteome</keyword>
<dbReference type="Gene3D" id="3.10.450.50">
    <property type="match status" value="1"/>
</dbReference>
<gene>
    <name evidence="1" type="ORF">SEMRO_140_G065440.1</name>
</gene>
<comment type="caution">
    <text evidence="1">The sequence shown here is derived from an EMBL/GenBank/DDBJ whole genome shotgun (WGS) entry which is preliminary data.</text>
</comment>
<evidence type="ECO:0008006" key="3">
    <source>
        <dbReference type="Google" id="ProtNLM"/>
    </source>
</evidence>
<proteinExistence type="predicted"/>
<evidence type="ECO:0000313" key="2">
    <source>
        <dbReference type="Proteomes" id="UP001153069"/>
    </source>
</evidence>
<reference evidence="1" key="1">
    <citation type="submission" date="2020-06" db="EMBL/GenBank/DDBJ databases">
        <authorList>
            <consortium name="Plant Systems Biology data submission"/>
        </authorList>
    </citation>
    <scope>NUCLEOTIDE SEQUENCE</scope>
    <source>
        <strain evidence="1">D6</strain>
    </source>
</reference>
<name>A0A9N8H7V2_9STRA</name>